<dbReference type="PANTHER" id="PTHR35585:SF1">
    <property type="entry name" value="HHE DOMAIN PROTEIN (AFU_ORTHOLOGUE AFUA_4G00730)"/>
    <property type="match status" value="1"/>
</dbReference>
<proteinExistence type="predicted"/>
<dbReference type="Proteomes" id="UP001430848">
    <property type="component" value="Unassembled WGS sequence"/>
</dbReference>
<accession>A0ABR1P846</accession>
<dbReference type="EMBL" id="JAKNSF020000031">
    <property type="protein sequence ID" value="KAK7728788.1"/>
    <property type="molecule type" value="Genomic_DNA"/>
</dbReference>
<dbReference type="Gene3D" id="1.20.120.520">
    <property type="entry name" value="nmb1532 protein domain like"/>
    <property type="match status" value="1"/>
</dbReference>
<sequence length="207" mass="22552">MPSPPKSPSIGIRYISDAVKSDHRLIERLHASLVSPPPNTTPDDQRALCSRLSWELARHLVAMELFIFPGTAHRAKQGSQAAQERQRDMARLRGALRSFSAAAAAGGEAGPGDERVRAALGELGGHLKQHIRDVGRVDLVNIEKVLSGQESEDLARDFETSVFFIPHGVREEEEGAAGVKAPYKSVEELLDASAGELRAAMEKFPRE</sequence>
<dbReference type="Pfam" id="PF01814">
    <property type="entry name" value="Hemerythrin"/>
    <property type="match status" value="1"/>
</dbReference>
<evidence type="ECO:0000313" key="2">
    <source>
        <dbReference type="EMBL" id="KAK7728788.1"/>
    </source>
</evidence>
<evidence type="ECO:0000313" key="3">
    <source>
        <dbReference type="Proteomes" id="UP001430848"/>
    </source>
</evidence>
<gene>
    <name evidence="2" type="ORF">SLS63_006396</name>
</gene>
<comment type="caution">
    <text evidence="2">The sequence shown here is derived from an EMBL/GenBank/DDBJ whole genome shotgun (WGS) entry which is preliminary data.</text>
</comment>
<name>A0ABR1P846_DIAER</name>
<keyword evidence="3" id="KW-1185">Reference proteome</keyword>
<organism evidence="2 3">
    <name type="scientific">Diaporthe eres</name>
    <name type="common">Phomopsis oblonga</name>
    <dbReference type="NCBI Taxonomy" id="83184"/>
    <lineage>
        <taxon>Eukaryota</taxon>
        <taxon>Fungi</taxon>
        <taxon>Dikarya</taxon>
        <taxon>Ascomycota</taxon>
        <taxon>Pezizomycotina</taxon>
        <taxon>Sordariomycetes</taxon>
        <taxon>Sordariomycetidae</taxon>
        <taxon>Diaporthales</taxon>
        <taxon>Diaporthaceae</taxon>
        <taxon>Diaporthe</taxon>
        <taxon>Diaporthe eres species complex</taxon>
    </lineage>
</organism>
<dbReference type="PANTHER" id="PTHR35585">
    <property type="entry name" value="HHE DOMAIN PROTEIN (AFU_ORTHOLOGUE AFUA_4G00730)"/>
    <property type="match status" value="1"/>
</dbReference>
<protein>
    <recommendedName>
        <fullName evidence="1">Hemerythrin-like domain-containing protein</fullName>
    </recommendedName>
</protein>
<reference evidence="2 3" key="1">
    <citation type="submission" date="2024-02" db="EMBL/GenBank/DDBJ databases">
        <title>De novo assembly and annotation of 12 fungi associated with fruit tree decline syndrome in Ontario, Canada.</title>
        <authorList>
            <person name="Sulman M."/>
            <person name="Ellouze W."/>
            <person name="Ilyukhin E."/>
        </authorList>
    </citation>
    <scope>NUCLEOTIDE SEQUENCE [LARGE SCALE GENOMIC DNA]</scope>
    <source>
        <strain evidence="2 3">M169</strain>
    </source>
</reference>
<dbReference type="InterPro" id="IPR012312">
    <property type="entry name" value="Hemerythrin-like"/>
</dbReference>
<feature type="domain" description="Hemerythrin-like" evidence="1">
    <location>
        <begin position="17"/>
        <end position="132"/>
    </location>
</feature>
<evidence type="ECO:0000259" key="1">
    <source>
        <dbReference type="Pfam" id="PF01814"/>
    </source>
</evidence>